<dbReference type="EMBL" id="BSTI01000006">
    <property type="protein sequence ID" value="GLY66371.1"/>
    <property type="molecule type" value="Genomic_DNA"/>
</dbReference>
<organism evidence="2 3">
    <name type="scientific">Amycolatopsis taiwanensis</name>
    <dbReference type="NCBI Taxonomy" id="342230"/>
    <lineage>
        <taxon>Bacteria</taxon>
        <taxon>Bacillati</taxon>
        <taxon>Actinomycetota</taxon>
        <taxon>Actinomycetes</taxon>
        <taxon>Pseudonocardiales</taxon>
        <taxon>Pseudonocardiaceae</taxon>
        <taxon>Amycolatopsis</taxon>
    </lineage>
</organism>
<evidence type="ECO:0000313" key="3">
    <source>
        <dbReference type="Proteomes" id="UP001165136"/>
    </source>
</evidence>
<keyword evidence="3" id="KW-1185">Reference proteome</keyword>
<dbReference type="AlphaFoldDB" id="A0A9W6QYJ0"/>
<name>A0A9W6QYJ0_9PSEU</name>
<evidence type="ECO:0000256" key="1">
    <source>
        <dbReference type="SAM" id="MobiDB-lite"/>
    </source>
</evidence>
<reference evidence="2" key="1">
    <citation type="submission" date="2023-03" db="EMBL/GenBank/DDBJ databases">
        <title>Amycolatopsis taiwanensis NBRC 103393.</title>
        <authorList>
            <person name="Ichikawa N."/>
            <person name="Sato H."/>
            <person name="Tonouchi N."/>
        </authorList>
    </citation>
    <scope>NUCLEOTIDE SEQUENCE</scope>
    <source>
        <strain evidence="2">NBRC 103393</strain>
    </source>
</reference>
<dbReference type="Proteomes" id="UP001165136">
    <property type="component" value="Unassembled WGS sequence"/>
</dbReference>
<gene>
    <name evidence="2" type="ORF">Atai01_29900</name>
</gene>
<evidence type="ECO:0000313" key="2">
    <source>
        <dbReference type="EMBL" id="GLY66371.1"/>
    </source>
</evidence>
<proteinExistence type="predicted"/>
<accession>A0A9W6QYJ0</accession>
<feature type="region of interest" description="Disordered" evidence="1">
    <location>
        <begin position="33"/>
        <end position="57"/>
    </location>
</feature>
<comment type="caution">
    <text evidence="2">The sequence shown here is derived from an EMBL/GenBank/DDBJ whole genome shotgun (WGS) entry which is preliminary data.</text>
</comment>
<protein>
    <submittedName>
        <fullName evidence="2">Uncharacterized protein</fullName>
    </submittedName>
</protein>
<sequence>MVVSKRAYEWECNHGHTRRQQCYVDCRAPGRQADERMRGPDVGDARRGQHPVDEEGC</sequence>